<feature type="compositionally biased region" description="Polar residues" evidence="1">
    <location>
        <begin position="482"/>
        <end position="492"/>
    </location>
</feature>
<organism evidence="2 3">
    <name type="scientific">Cladophialophora chaetospira</name>
    <dbReference type="NCBI Taxonomy" id="386627"/>
    <lineage>
        <taxon>Eukaryota</taxon>
        <taxon>Fungi</taxon>
        <taxon>Dikarya</taxon>
        <taxon>Ascomycota</taxon>
        <taxon>Pezizomycotina</taxon>
        <taxon>Eurotiomycetes</taxon>
        <taxon>Chaetothyriomycetidae</taxon>
        <taxon>Chaetothyriales</taxon>
        <taxon>Herpotrichiellaceae</taxon>
        <taxon>Cladophialophora</taxon>
    </lineage>
</organism>
<sequence>MSSPSSELSWLSSDEVEALQASNESEDEVKEQQPVWHNKWTPINQFVSSSISPPPSPPLSDQDIGEDDEPSQSASHLRHLILTSAHRLNETKTARKRKLKTSTPTPRKRRAITTISEDVDDPTIQAQEKKPTVKKARAPLQPRSTQPQGSDSLLPNRASKLNATFSVEKRTASQAFETEIDPRPVKRLQTIKGGNDSAAPCSTDSMAKANAEHFGVVNKGSEANPHSDIENVKPTACEVPEDLFDSDDSCIEELLEFERTLFGDSMASSPLPTTDAHLASQVPERPNDTFETARSNATPSPMKPFVRPFTPLRSSQDTSPAGSVVSPLYRSPLCFRLADAIRYVKTAFFTSPTSSAKMLNLDLYAILTSSTDNDITTTVTLADIFFPSKPPYLEATARQAIVALALSEKNETPSSGELWKSKDNLIHAVIQVTPKLATELGSAIEPSVSPINLLAGRYTAMVLKIRRANWAEIERMKNILDANSTPDSSASANRAVGAAMK</sequence>
<accession>A0AA38XIF4</accession>
<protein>
    <submittedName>
        <fullName evidence="2">Uncharacterized protein</fullName>
    </submittedName>
</protein>
<evidence type="ECO:0000256" key="1">
    <source>
        <dbReference type="SAM" id="MobiDB-lite"/>
    </source>
</evidence>
<dbReference type="EMBL" id="JAPDRK010000003">
    <property type="protein sequence ID" value="KAJ9614057.1"/>
    <property type="molecule type" value="Genomic_DNA"/>
</dbReference>
<feature type="compositionally biased region" description="Polar residues" evidence="1">
    <location>
        <begin position="142"/>
        <end position="156"/>
    </location>
</feature>
<feature type="region of interest" description="Disordered" evidence="1">
    <location>
        <begin position="482"/>
        <end position="501"/>
    </location>
</feature>
<feature type="region of interest" description="Disordered" evidence="1">
    <location>
        <begin position="1"/>
        <end position="156"/>
    </location>
</feature>
<feature type="compositionally biased region" description="Basic residues" evidence="1">
    <location>
        <begin position="94"/>
        <end position="111"/>
    </location>
</feature>
<keyword evidence="3" id="KW-1185">Reference proteome</keyword>
<comment type="caution">
    <text evidence="2">The sequence shown here is derived from an EMBL/GenBank/DDBJ whole genome shotgun (WGS) entry which is preliminary data.</text>
</comment>
<evidence type="ECO:0000313" key="2">
    <source>
        <dbReference type="EMBL" id="KAJ9614057.1"/>
    </source>
</evidence>
<dbReference type="Proteomes" id="UP001172673">
    <property type="component" value="Unassembled WGS sequence"/>
</dbReference>
<gene>
    <name evidence="2" type="ORF">H2200_002193</name>
</gene>
<evidence type="ECO:0000313" key="3">
    <source>
        <dbReference type="Proteomes" id="UP001172673"/>
    </source>
</evidence>
<name>A0AA38XIF4_9EURO</name>
<dbReference type="AlphaFoldDB" id="A0AA38XIF4"/>
<proteinExistence type="predicted"/>
<reference evidence="2" key="1">
    <citation type="submission" date="2022-10" db="EMBL/GenBank/DDBJ databases">
        <title>Culturing micro-colonial fungi from biological soil crusts in the Mojave desert and describing Neophaeococcomyces mojavensis, and introducing the new genera and species Taxawa tesnikishii.</title>
        <authorList>
            <person name="Kurbessoian T."/>
            <person name="Stajich J.E."/>
        </authorList>
    </citation>
    <scope>NUCLEOTIDE SEQUENCE</scope>
    <source>
        <strain evidence="2">TK_41</strain>
    </source>
</reference>
<feature type="compositionally biased region" description="Low complexity" evidence="1">
    <location>
        <begin position="1"/>
        <end position="13"/>
    </location>
</feature>